<dbReference type="Pfam" id="PF20578">
    <property type="entry name" value="aBig_2"/>
    <property type="match status" value="1"/>
</dbReference>
<dbReference type="PANTHER" id="PTHR43308">
    <property type="entry name" value="OUTER MEMBRANE PROTEIN ALPHA-RELATED"/>
    <property type="match status" value="1"/>
</dbReference>
<dbReference type="InterPro" id="IPR046780">
    <property type="entry name" value="aBig_2"/>
</dbReference>
<evidence type="ECO:0000256" key="2">
    <source>
        <dbReference type="SAM" id="SignalP"/>
    </source>
</evidence>
<dbReference type="EMBL" id="JBHSED010000003">
    <property type="protein sequence ID" value="MFC4302443.1"/>
    <property type="molecule type" value="Genomic_DNA"/>
</dbReference>
<feature type="region of interest" description="Disordered" evidence="1">
    <location>
        <begin position="1597"/>
        <end position="1641"/>
    </location>
</feature>
<comment type="caution">
    <text evidence="4">The sequence shown here is derived from an EMBL/GenBank/DDBJ whole genome shotgun (WGS) entry which is preliminary data.</text>
</comment>
<reference evidence="5" key="1">
    <citation type="journal article" date="2019" name="Int. J. Syst. Evol. Microbiol.">
        <title>The Global Catalogue of Microorganisms (GCM) 10K type strain sequencing project: providing services to taxonomists for standard genome sequencing and annotation.</title>
        <authorList>
            <consortium name="The Broad Institute Genomics Platform"/>
            <consortium name="The Broad Institute Genome Sequencing Center for Infectious Disease"/>
            <person name="Wu L."/>
            <person name="Ma J."/>
        </authorList>
    </citation>
    <scope>NUCLEOTIDE SEQUENCE [LARGE SCALE GENOMIC DNA]</scope>
    <source>
        <strain evidence="5">CGMCC 4.1641</strain>
    </source>
</reference>
<feature type="compositionally biased region" description="Low complexity" evidence="1">
    <location>
        <begin position="1600"/>
        <end position="1637"/>
    </location>
</feature>
<evidence type="ECO:0000313" key="4">
    <source>
        <dbReference type="EMBL" id="MFC4302443.1"/>
    </source>
</evidence>
<dbReference type="InterPro" id="IPR051465">
    <property type="entry name" value="Cell_Envelope_Struct_Comp"/>
</dbReference>
<dbReference type="Gene3D" id="1.20.1270.70">
    <property type="entry name" value="Designed single chain three-helix bundle"/>
    <property type="match status" value="2"/>
</dbReference>
<feature type="domain" description="SLH" evidence="3">
    <location>
        <begin position="1636"/>
        <end position="1699"/>
    </location>
</feature>
<keyword evidence="5" id="KW-1185">Reference proteome</keyword>
<protein>
    <submittedName>
        <fullName evidence="4">S-layer homology domain-containing protein</fullName>
    </submittedName>
</protein>
<evidence type="ECO:0000259" key="3">
    <source>
        <dbReference type="PROSITE" id="PS51272"/>
    </source>
</evidence>
<evidence type="ECO:0000256" key="1">
    <source>
        <dbReference type="SAM" id="MobiDB-lite"/>
    </source>
</evidence>
<accession>A0ABV8S4H4</accession>
<organism evidence="4 5">
    <name type="scientific">Cohnella boryungensis</name>
    <dbReference type="NCBI Taxonomy" id="768479"/>
    <lineage>
        <taxon>Bacteria</taxon>
        <taxon>Bacillati</taxon>
        <taxon>Bacillota</taxon>
        <taxon>Bacilli</taxon>
        <taxon>Bacillales</taxon>
        <taxon>Paenibacillaceae</taxon>
        <taxon>Cohnella</taxon>
    </lineage>
</organism>
<keyword evidence="2" id="KW-0732">Signal</keyword>
<dbReference type="Pfam" id="PF00395">
    <property type="entry name" value="SLH"/>
    <property type="match status" value="3"/>
</dbReference>
<dbReference type="PROSITE" id="PS51272">
    <property type="entry name" value="SLH"/>
    <property type="match status" value="3"/>
</dbReference>
<feature type="chain" id="PRO_5047145964" evidence="2">
    <location>
        <begin position="27"/>
        <end position="1818"/>
    </location>
</feature>
<dbReference type="PANTHER" id="PTHR43308:SF5">
    <property type="entry name" value="S-LAYER PROTEIN _ PEPTIDOGLYCAN ENDO-BETA-N-ACETYLGLUCOSAMINIDASE"/>
    <property type="match status" value="1"/>
</dbReference>
<proteinExistence type="predicted"/>
<dbReference type="InterPro" id="IPR001119">
    <property type="entry name" value="SLH_dom"/>
</dbReference>
<sequence>MKNKSFNKLIAIVLSFFLAISSMSISQTGVAHGAVTPSALEVAQSQLSGGESINLSQAGNVDWLHMKGNGVNNVTPIRKAGPSSVTFSVYGTTGFEGKMDRGGDANYLAYSWNDGMAGYETGSNDTGFMVMFPQNRGPGEVTDAGYDITVASQPQATTVVFGIGLWQADVDVNIYADGALYETKKVSTTSTAQAYKYQIKVPAGVTLKLEVRQTKTLSQWGNMSFSGLAVGSVEEEITLDVKQNLLSGDYALNLSQVGDIDWLHMKGSGVNNVTHIKKAGSSSVAFSLYGTTEFEGKRDRGGDANYLAYSWNDGMAGYETGINDSGFMVLFPHIRNAGEVTGTGYDITVAPQPQASTIVFGIGMWQAEVDVNIYANGSFYGTKKVSAASSAQVYKYQIKVPAGVTLKLEVRQTKALVRDGNMSFSGLAVSSKEIAEKINLKNAYTAVKDIVQGLYTNDSWQSFVAAKDGAKNILDKADATQAEVDGAISALSAAQAALVRRVTNIMIDYTGAAKGEYELGSPGDQQDRYQTFTAKENFDMELVQFKLKKIGTTPSDLVVRLYNTTGAGLPTGSPLAEATVSEKWVADGDFTTAKLQYSLVKDKRYAIVLSQTALSRDQYRWLVMARNVETSGEYFGKSVSGAFQHEASLGTGILRIVKNTFVNRSALKSRIDELLQYSSRLYTLQSWAVLERELQQAIVVVNNVDASQEGMDAALELLESAAGQLELYTSLENIAAQVDVIGRAVIKGYTESSVSALNDALNAVKALSVDAPDSDKITAYSKVMNTLANLKAAGKYQYETHGGMTAAFGFEGDKNASLGFADGSYQIGGGRPMQHGPVAPKQMVTFGVTDTSDIKWYNGEGYLPVFISEYAKDNVRYKIETFANKHSVDHKDYVVDYSRVTAVNDSNETRLLPIVSNNLVALNEAAQNAYVINAGETVVREFAIEADKYEYFDNNATSYTSLTREQVAAQGSYADNYNEMRAYWQSRLSELVDIELPNQELVNAFKAGYIDTMTIKDDTYLHVGENGYARLFSHDTIGIMVQLIQSGDFHYAKDYLRSIPLTGGVNIETGLVDPDQYWDANWKLPWAYAVYLSKTGDASVFQETMIADDGSVGTVFEKRIKVGARSIESDRTNEGIMKKTWAIDSEGYWTIDNYSALMGLTSYEYITRELFRISQDEHYLNEAQWAKAQYDDLLEKFTTRLQRTIADKGLNYIPASVTQSNDENRMQDSRDANWASMYLFGRWLWDGYLYGAEQPENNINLTMLDDTYLYGINRRWDEGTTDSTYNFGGYPHGFYSSAYNAGYGSAALRGEAYRDSGIKAYEFMIEKSMSGPFSWWEGVAYPAANSPWASTNDKLNVQNTPGGGGSAQHMWGQAVNSKMLIDALIAERIYDQNQKYEIIVGRGIPKEWVLEAANNRNVVAKVNNYPALQGGRVGYTVVRSANKLVVTLNAQLEQARIDAGNANFSIQLPSMVNNIIGVSAGVVDNAKGIVTVPLSTQSVTITLGDLPGHTDLELDHEALEIGYANGDSILSVTQDVTLPLAGEKGSEIAWLSNKPETITNAGKVVRPSGTTEVTLTATLRKDGKELQKTFVLKVLKKADGNNPNNGSNNGNNGSSNGNNGSNNENNGSNNGSSGGTNQPQMKDIQNHWAQASIQTAVERKIVNGYPDGTFRPNAIINRSEFTVMLGRALNFSTDQTSPSFGDSNRIPAYAKPYVAKAVQAGIVTGYGDQNFYPDRKITRLELIAMIVRALNLKTDTKEKAPFADAEQIPQWGQSYVAAAYEAGLIKGKSNNRFAPNDEATRAEAVILVLKMMEYLQTK</sequence>
<feature type="domain" description="SLH" evidence="3">
    <location>
        <begin position="1759"/>
        <end position="1818"/>
    </location>
</feature>
<dbReference type="Proteomes" id="UP001595755">
    <property type="component" value="Unassembled WGS sequence"/>
</dbReference>
<dbReference type="RefSeq" id="WP_378126221.1">
    <property type="nucleotide sequence ID" value="NZ_JBHSED010000003.1"/>
</dbReference>
<gene>
    <name evidence="4" type="ORF">ACFO1S_03170</name>
</gene>
<name>A0ABV8S4H4_9BACL</name>
<dbReference type="Pfam" id="PF07554">
    <property type="entry name" value="FIVAR"/>
    <property type="match status" value="1"/>
</dbReference>
<feature type="domain" description="SLH" evidence="3">
    <location>
        <begin position="1700"/>
        <end position="1757"/>
    </location>
</feature>
<feature type="signal peptide" evidence="2">
    <location>
        <begin position="1"/>
        <end position="26"/>
    </location>
</feature>
<evidence type="ECO:0000313" key="5">
    <source>
        <dbReference type="Proteomes" id="UP001595755"/>
    </source>
</evidence>